<dbReference type="EMBL" id="CANHGI010000003">
    <property type="protein sequence ID" value="CAI5445837.1"/>
    <property type="molecule type" value="Genomic_DNA"/>
</dbReference>
<keyword evidence="6 10" id="KW-0808">Transferase</keyword>
<comment type="function">
    <text evidence="10">Adenosyl-L-methionine (AdoMet)-dependent tRNA (uracil-O(2)-)-methyltransferase.</text>
</comment>
<dbReference type="SUPFAM" id="SSF53335">
    <property type="entry name" value="S-adenosyl-L-methionine-dependent methyltransferases"/>
    <property type="match status" value="1"/>
</dbReference>
<comment type="caution">
    <text evidence="11">The sequence shown here is derived from an EMBL/GenBank/DDBJ whole genome shotgun (WGS) entry which is preliminary data.</text>
</comment>
<dbReference type="InterPro" id="IPR029063">
    <property type="entry name" value="SAM-dependent_MTases_sf"/>
</dbReference>
<dbReference type="Gene3D" id="3.40.50.150">
    <property type="entry name" value="Vaccinia Virus protein VP39"/>
    <property type="match status" value="1"/>
</dbReference>
<evidence type="ECO:0000313" key="11">
    <source>
        <dbReference type="EMBL" id="CAI5445837.1"/>
    </source>
</evidence>
<dbReference type="PANTHER" id="PTHR21210">
    <property type="entry name" value="TRNA (URACIL-O(2)-)-METHYLTRANSFERASE-RELATED"/>
    <property type="match status" value="1"/>
</dbReference>
<keyword evidence="12" id="KW-1185">Reference proteome</keyword>
<evidence type="ECO:0000256" key="7">
    <source>
        <dbReference type="ARBA" id="ARBA00022691"/>
    </source>
</evidence>
<gene>
    <name evidence="11" type="ORF">CAMP_LOCUS8474</name>
</gene>
<dbReference type="GO" id="GO:0141101">
    <property type="term" value="F:tRNA(Ser) (uridine(44)-2'-O-)-methyltransferase activity"/>
    <property type="evidence" value="ECO:0007669"/>
    <property type="project" value="UniProtKB-EC"/>
</dbReference>
<dbReference type="InterPro" id="IPR011671">
    <property type="entry name" value="tRNA_uracil_MeTrfase"/>
</dbReference>
<keyword evidence="4 10" id="KW-0963">Cytoplasm</keyword>
<dbReference type="AlphaFoldDB" id="A0A9P1MZW8"/>
<name>A0A9P1MZW8_9PELO</name>
<protein>
    <recommendedName>
        <fullName evidence="10">tRNA (uracil-O(2)-)-methyltransferase</fullName>
        <ecNumber evidence="10">2.1.1.211</ecNumber>
    </recommendedName>
</protein>
<keyword evidence="7 10" id="KW-0949">S-adenosyl-L-methionine</keyword>
<comment type="function">
    <text evidence="1">Probable adenosyl-L-methionine (AdoMet)-dependent tRNA (uracil-O(2)-)-methyltransferase.</text>
</comment>
<comment type="similarity">
    <text evidence="3 10">Belongs to the TRM44 family.</text>
</comment>
<comment type="subcellular location">
    <subcellularLocation>
        <location evidence="2 10">Cytoplasm</location>
    </subcellularLocation>
</comment>
<dbReference type="OrthoDB" id="10047021at2759"/>
<evidence type="ECO:0000256" key="10">
    <source>
        <dbReference type="RuleBase" id="RU368004"/>
    </source>
</evidence>
<evidence type="ECO:0000313" key="12">
    <source>
        <dbReference type="Proteomes" id="UP001152747"/>
    </source>
</evidence>
<evidence type="ECO:0000256" key="9">
    <source>
        <dbReference type="ARBA" id="ARBA00047957"/>
    </source>
</evidence>
<dbReference type="Pfam" id="PF07757">
    <property type="entry name" value="AdoMet_MTase"/>
    <property type="match status" value="1"/>
</dbReference>
<dbReference type="EC" id="2.1.1.211" evidence="10"/>
<keyword evidence="5 10" id="KW-0489">Methyltransferase</keyword>
<evidence type="ECO:0000256" key="5">
    <source>
        <dbReference type="ARBA" id="ARBA00022603"/>
    </source>
</evidence>
<dbReference type="GO" id="GO:0005737">
    <property type="term" value="C:cytoplasm"/>
    <property type="evidence" value="ECO:0007669"/>
    <property type="project" value="UniProtKB-SubCell"/>
</dbReference>
<organism evidence="11 12">
    <name type="scientific">Caenorhabditis angaria</name>
    <dbReference type="NCBI Taxonomy" id="860376"/>
    <lineage>
        <taxon>Eukaryota</taxon>
        <taxon>Metazoa</taxon>
        <taxon>Ecdysozoa</taxon>
        <taxon>Nematoda</taxon>
        <taxon>Chromadorea</taxon>
        <taxon>Rhabditida</taxon>
        <taxon>Rhabditina</taxon>
        <taxon>Rhabditomorpha</taxon>
        <taxon>Rhabditoidea</taxon>
        <taxon>Rhabditidae</taxon>
        <taxon>Peloderinae</taxon>
        <taxon>Caenorhabditis</taxon>
    </lineage>
</organism>
<evidence type="ECO:0000256" key="2">
    <source>
        <dbReference type="ARBA" id="ARBA00004496"/>
    </source>
</evidence>
<evidence type="ECO:0000256" key="8">
    <source>
        <dbReference type="ARBA" id="ARBA00022694"/>
    </source>
</evidence>
<dbReference type="Proteomes" id="UP001152747">
    <property type="component" value="Unassembled WGS sequence"/>
</dbReference>
<keyword evidence="8 10" id="KW-0819">tRNA processing</keyword>
<proteinExistence type="inferred from homology"/>
<evidence type="ECO:0000256" key="4">
    <source>
        <dbReference type="ARBA" id="ARBA00022490"/>
    </source>
</evidence>
<evidence type="ECO:0000256" key="1">
    <source>
        <dbReference type="ARBA" id="ARBA00002778"/>
    </source>
</evidence>
<reference evidence="11" key="1">
    <citation type="submission" date="2022-11" db="EMBL/GenBank/DDBJ databases">
        <authorList>
            <person name="Kikuchi T."/>
        </authorList>
    </citation>
    <scope>NUCLEOTIDE SEQUENCE</scope>
    <source>
        <strain evidence="11">PS1010</strain>
    </source>
</reference>
<sequence>MSRNITWKFIAEHIVEYEEEIDGKAYFDKVISLWKEYPNAISHRIQTSVKIDAESDIEKEVMGHLGYSIDPNCNELEIYKFVTKYRVNRLSPYSKSAYEISFYEEEFLVRFFPVVLDGEPHPQFQNPYSFGLKIINDKVLNLQLFQSSDAPEDIFLKGEAFDHMAKWLKNVDISKTTRKTNALMDKESYLETYHRMRELYGKRICESWTENSNPEKAVFEDCAIASYISECVSHDLIPKPRKAVDLGCGNGLLVHLLNKINISTYGVDVRHRKIWKNQFKDDDLRESVVDPQLVLSNQPHYDNDVDFLIGNHSDELTPWIPVMAAKVKANFFLIPCCPFNFSGKYCNNGSHLGVKRMTSQYESFFEWTVIIAQRLGFDVKIDRLAIPSTKRLCIIGRIPDHGLEPEVEKIIELLTEGSKFVARPHEIKVNNCRNIPIEERDRISKYIFNHLLNLDKEKPSEDAWNTGGVIGLGELAGILSEDDKKLMKSQDGGLQTFLKNQHQVFHVFGGTCRIRDQRVALPEKKTEKWRKKSKGKPAPIRAPCWMAANHPNGCPVSAELCRFAH</sequence>
<evidence type="ECO:0000256" key="3">
    <source>
        <dbReference type="ARBA" id="ARBA00009056"/>
    </source>
</evidence>
<evidence type="ECO:0000256" key="6">
    <source>
        <dbReference type="ARBA" id="ARBA00022679"/>
    </source>
</evidence>
<comment type="catalytic activity">
    <reaction evidence="9 10">
        <text>uridine(44) in tRNA(Ser) + S-adenosyl-L-methionine = 2'-O-methyluridine(44) in tRNA(Ser) + S-adenosyl-L-homocysteine + H(+)</text>
        <dbReference type="Rhea" id="RHEA:43100"/>
        <dbReference type="Rhea" id="RHEA-COMP:10339"/>
        <dbReference type="Rhea" id="RHEA-COMP:10340"/>
        <dbReference type="ChEBI" id="CHEBI:15378"/>
        <dbReference type="ChEBI" id="CHEBI:57856"/>
        <dbReference type="ChEBI" id="CHEBI:59789"/>
        <dbReference type="ChEBI" id="CHEBI:65315"/>
        <dbReference type="ChEBI" id="CHEBI:74478"/>
        <dbReference type="EC" id="2.1.1.211"/>
    </reaction>
</comment>
<dbReference type="PANTHER" id="PTHR21210:SF0">
    <property type="entry name" value="TRNA (URACIL-O(2)-)-METHYLTRANSFERASE-RELATED"/>
    <property type="match status" value="1"/>
</dbReference>
<accession>A0A9P1MZW8</accession>
<dbReference type="GO" id="GO:0030488">
    <property type="term" value="P:tRNA methylation"/>
    <property type="evidence" value="ECO:0007669"/>
    <property type="project" value="UniProtKB-UniRule"/>
</dbReference>